<gene>
    <name evidence="3" type="ORF">g.31991</name>
</gene>
<dbReference type="Gene3D" id="2.60.40.2140">
    <property type="entry name" value="Beta-1,3-glucan-recognition protein, N-terminal domain"/>
    <property type="match status" value="1"/>
</dbReference>
<feature type="region of interest" description="Disordered" evidence="1">
    <location>
        <begin position="132"/>
        <end position="270"/>
    </location>
</feature>
<evidence type="ECO:0000313" key="3">
    <source>
        <dbReference type="EMBL" id="JAS63112.1"/>
    </source>
</evidence>
<dbReference type="InterPro" id="IPR043030">
    <property type="entry name" value="BGBP_N_sf"/>
</dbReference>
<accession>A0A1B6GKY9</accession>
<feature type="domain" description="CBM39" evidence="2">
    <location>
        <begin position="37"/>
        <end position="137"/>
    </location>
</feature>
<name>A0A1B6GKY9_9HEMI</name>
<feature type="non-terminal residue" evidence="3">
    <location>
        <position position="1"/>
    </location>
</feature>
<evidence type="ECO:0000259" key="2">
    <source>
        <dbReference type="PROSITE" id="PS51969"/>
    </source>
</evidence>
<dbReference type="Pfam" id="PF15886">
    <property type="entry name" value="CBM39"/>
    <property type="match status" value="1"/>
</dbReference>
<dbReference type="InterPro" id="IPR031756">
    <property type="entry name" value="BGBP_N"/>
</dbReference>
<organism evidence="3">
    <name type="scientific">Cuerna arida</name>
    <dbReference type="NCBI Taxonomy" id="1464854"/>
    <lineage>
        <taxon>Eukaryota</taxon>
        <taxon>Metazoa</taxon>
        <taxon>Ecdysozoa</taxon>
        <taxon>Arthropoda</taxon>
        <taxon>Hexapoda</taxon>
        <taxon>Insecta</taxon>
        <taxon>Pterygota</taxon>
        <taxon>Neoptera</taxon>
        <taxon>Paraneoptera</taxon>
        <taxon>Hemiptera</taxon>
        <taxon>Auchenorrhyncha</taxon>
        <taxon>Membracoidea</taxon>
        <taxon>Cicadellidae</taxon>
        <taxon>Cicadellinae</taxon>
        <taxon>Proconiini</taxon>
        <taxon>Cuerna</taxon>
    </lineage>
</organism>
<sequence>PRAVCFSSPRSEDSVAMCLSTMALVVAWLVPLAASQFVPPAAILQAGYPAGFRAFIPDFPGCELFAFHAKVNSPFIGDEPGTFSQEILRPYRGFWVFQDLSTILTPGDIIHYWTLVVKDGIEYAKRNQTWKVPDPDESVDLLSPVTLKPPSRPKPTPEKMIEAEPTTQPENETPPTETSPTDEDSTLSSDSVPSETSTPSPAPMMESTTKPSPIMPKTVPTTESTSPKPISTTKMTTATKPTTTTTKKPPTMTEKPTKPKKSTPAPTNPLMKEDVEELTTPAFPFDKPISSEFPEESPSLFPFPSLFPRPFKPMMPPTGPGFEICSNPWNFEEQPGESRTQRLERQVAKLQCQLALFQRGYTQLGNNVENELTDLKKLIYGMVARMARLESIIRSAAFG</sequence>
<proteinExistence type="predicted"/>
<feature type="compositionally biased region" description="Low complexity" evidence="1">
    <location>
        <begin position="164"/>
        <end position="179"/>
    </location>
</feature>
<dbReference type="EMBL" id="GECZ01006657">
    <property type="protein sequence ID" value="JAS63112.1"/>
    <property type="molecule type" value="Transcribed_RNA"/>
</dbReference>
<protein>
    <recommendedName>
        <fullName evidence="2">CBM39 domain-containing protein</fullName>
    </recommendedName>
</protein>
<evidence type="ECO:0000256" key="1">
    <source>
        <dbReference type="SAM" id="MobiDB-lite"/>
    </source>
</evidence>
<dbReference type="PROSITE" id="PS51969">
    <property type="entry name" value="CBM39"/>
    <property type="match status" value="1"/>
</dbReference>
<dbReference type="AlphaFoldDB" id="A0A1B6GKY9"/>
<reference evidence="3" key="1">
    <citation type="submission" date="2015-11" db="EMBL/GenBank/DDBJ databases">
        <title>De novo transcriptome assembly of four potential Pierce s Disease insect vectors from Arizona vineyards.</title>
        <authorList>
            <person name="Tassone E.E."/>
        </authorList>
    </citation>
    <scope>NUCLEOTIDE SEQUENCE</scope>
</reference>
<feature type="compositionally biased region" description="Low complexity" evidence="1">
    <location>
        <begin position="228"/>
        <end position="254"/>
    </location>
</feature>
<dbReference type="GO" id="GO:0030246">
    <property type="term" value="F:carbohydrate binding"/>
    <property type="evidence" value="ECO:0007669"/>
    <property type="project" value="InterPro"/>
</dbReference>